<evidence type="ECO:0000313" key="1">
    <source>
        <dbReference type="EMBL" id="KAJ1930778.1"/>
    </source>
</evidence>
<proteinExistence type="predicted"/>
<organism evidence="1 2">
    <name type="scientific">Linderina macrospora</name>
    <dbReference type="NCBI Taxonomy" id="4868"/>
    <lineage>
        <taxon>Eukaryota</taxon>
        <taxon>Fungi</taxon>
        <taxon>Fungi incertae sedis</taxon>
        <taxon>Zoopagomycota</taxon>
        <taxon>Kickxellomycotina</taxon>
        <taxon>Kickxellomycetes</taxon>
        <taxon>Kickxellales</taxon>
        <taxon>Kickxellaceae</taxon>
        <taxon>Linderina</taxon>
    </lineage>
</organism>
<evidence type="ECO:0000313" key="2">
    <source>
        <dbReference type="Proteomes" id="UP001150603"/>
    </source>
</evidence>
<accession>A0ACC1IYI4</accession>
<reference evidence="1" key="1">
    <citation type="submission" date="2022-07" db="EMBL/GenBank/DDBJ databases">
        <title>Phylogenomic reconstructions and comparative analyses of Kickxellomycotina fungi.</title>
        <authorList>
            <person name="Reynolds N.K."/>
            <person name="Stajich J.E."/>
            <person name="Barry K."/>
            <person name="Grigoriev I.V."/>
            <person name="Crous P."/>
            <person name="Smith M.E."/>
        </authorList>
    </citation>
    <scope>NUCLEOTIDE SEQUENCE</scope>
    <source>
        <strain evidence="1">NRRL 5244</strain>
    </source>
</reference>
<protein>
    <submittedName>
        <fullName evidence="1">Uncharacterized protein</fullName>
    </submittedName>
</protein>
<dbReference type="EMBL" id="JANBPW010006358">
    <property type="protein sequence ID" value="KAJ1930778.1"/>
    <property type="molecule type" value="Genomic_DNA"/>
</dbReference>
<keyword evidence="2" id="KW-1185">Reference proteome</keyword>
<name>A0ACC1IYI4_9FUNG</name>
<feature type="non-terminal residue" evidence="1">
    <location>
        <position position="174"/>
    </location>
</feature>
<gene>
    <name evidence="1" type="ORF">FBU59_006943</name>
</gene>
<comment type="caution">
    <text evidence="1">The sequence shown here is derived from an EMBL/GenBank/DDBJ whole genome shotgun (WGS) entry which is preliminary data.</text>
</comment>
<sequence length="174" mass="19407">MPEVCAPAFVYITDGVTKSNFSVSKIQEVTSSLSRRNTQCTIVQVGSQGGFTPDATLGFAGDSEMLLFLAASLNGRFIYASDCPSVVVPKRANFYHEIMLVGEFRLSRSSARHRYDMTQCGARRISDMPRERLINNDSVRQTSRGADSDFPWTYDSRPPIVDTVTVRYADYNLP</sequence>
<dbReference type="Proteomes" id="UP001150603">
    <property type="component" value="Unassembled WGS sequence"/>
</dbReference>